<organism evidence="2">
    <name type="scientific">Oryza barthii</name>
    <dbReference type="NCBI Taxonomy" id="65489"/>
    <lineage>
        <taxon>Eukaryota</taxon>
        <taxon>Viridiplantae</taxon>
        <taxon>Streptophyta</taxon>
        <taxon>Embryophyta</taxon>
        <taxon>Tracheophyta</taxon>
        <taxon>Spermatophyta</taxon>
        <taxon>Magnoliopsida</taxon>
        <taxon>Liliopsida</taxon>
        <taxon>Poales</taxon>
        <taxon>Poaceae</taxon>
        <taxon>BOP clade</taxon>
        <taxon>Oryzoideae</taxon>
        <taxon>Oryzeae</taxon>
        <taxon>Oryzinae</taxon>
        <taxon>Oryza</taxon>
    </lineage>
</organism>
<dbReference type="Gramene" id="OBART06G10750.1">
    <property type="protein sequence ID" value="OBART06G10750.1"/>
    <property type="gene ID" value="OBART06G10750"/>
</dbReference>
<dbReference type="HOGENOM" id="CLU_2816465_0_0_1"/>
<reference evidence="2" key="1">
    <citation type="journal article" date="2009" name="Rice">
        <title>De Novo Next Generation Sequencing of Plant Genomes.</title>
        <authorList>
            <person name="Rounsley S."/>
            <person name="Marri P.R."/>
            <person name="Yu Y."/>
            <person name="He R."/>
            <person name="Sisneros N."/>
            <person name="Goicoechea J.L."/>
            <person name="Lee S.J."/>
            <person name="Angelova A."/>
            <person name="Kudrna D."/>
            <person name="Luo M."/>
            <person name="Affourtit J."/>
            <person name="Desany B."/>
            <person name="Knight J."/>
            <person name="Niazi F."/>
            <person name="Egholm M."/>
            <person name="Wing R.A."/>
        </authorList>
    </citation>
    <scope>NUCLEOTIDE SEQUENCE [LARGE SCALE GENOMIC DNA]</scope>
    <source>
        <strain evidence="2">cv. IRGC 105608</strain>
    </source>
</reference>
<name>A0A0D3GFB5_9ORYZ</name>
<proteinExistence type="predicted"/>
<accession>A0A0D3GFB5</accession>
<reference evidence="2" key="2">
    <citation type="submission" date="2015-03" db="UniProtKB">
        <authorList>
            <consortium name="EnsemblPlants"/>
        </authorList>
    </citation>
    <scope>IDENTIFICATION</scope>
</reference>
<feature type="region of interest" description="Disordered" evidence="1">
    <location>
        <begin position="1"/>
        <end position="22"/>
    </location>
</feature>
<evidence type="ECO:0000313" key="2">
    <source>
        <dbReference type="EnsemblPlants" id="OBART06G10750.1"/>
    </source>
</evidence>
<protein>
    <submittedName>
        <fullName evidence="2">Uncharacterized protein</fullName>
    </submittedName>
</protein>
<evidence type="ECO:0000256" key="1">
    <source>
        <dbReference type="SAM" id="MobiDB-lite"/>
    </source>
</evidence>
<dbReference type="Proteomes" id="UP000026960">
    <property type="component" value="Chromosome 6"/>
</dbReference>
<dbReference type="PaxDb" id="65489-OBART06G10750.1"/>
<dbReference type="AlphaFoldDB" id="A0A0D3GFB5"/>
<sequence>MGASTRLRHCEQEEEARMGGDKVSVPAVEDELHIERCRPTSSLTSSPSSAPSMTSCFQLLQAPSFSS</sequence>
<keyword evidence="3" id="KW-1185">Reference proteome</keyword>
<evidence type="ECO:0000313" key="3">
    <source>
        <dbReference type="Proteomes" id="UP000026960"/>
    </source>
</evidence>
<feature type="compositionally biased region" description="Basic and acidic residues" evidence="1">
    <location>
        <begin position="8"/>
        <end position="20"/>
    </location>
</feature>
<dbReference type="EnsemblPlants" id="OBART06G10750.1">
    <property type="protein sequence ID" value="OBART06G10750.1"/>
    <property type="gene ID" value="OBART06G10750"/>
</dbReference>